<dbReference type="Proteomes" id="UP000054549">
    <property type="component" value="Unassembled WGS sequence"/>
</dbReference>
<sequence>MKGCYSYGIPGRVDGIVGPGSNHVEVYHPIKHAGTLKSQSFVGDLSGVGSLVFQANNRKKFVWLWNRELG</sequence>
<dbReference type="InParanoid" id="A0A0C2XIC3"/>
<keyword evidence="2" id="KW-1185">Reference proteome</keyword>
<evidence type="ECO:0000313" key="2">
    <source>
        <dbReference type="Proteomes" id="UP000054549"/>
    </source>
</evidence>
<dbReference type="EMBL" id="KN818226">
    <property type="protein sequence ID" value="KIL69221.1"/>
    <property type="molecule type" value="Genomic_DNA"/>
</dbReference>
<name>A0A0C2XIC3_AMAMK</name>
<accession>A0A0C2XIC3</accession>
<dbReference type="HOGENOM" id="CLU_2757273_0_0_1"/>
<gene>
    <name evidence="1" type="ORF">M378DRAFT_157467</name>
</gene>
<reference evidence="1 2" key="1">
    <citation type="submission" date="2014-04" db="EMBL/GenBank/DDBJ databases">
        <title>Evolutionary Origins and Diversification of the Mycorrhizal Mutualists.</title>
        <authorList>
            <consortium name="DOE Joint Genome Institute"/>
            <consortium name="Mycorrhizal Genomics Consortium"/>
            <person name="Kohler A."/>
            <person name="Kuo A."/>
            <person name="Nagy L.G."/>
            <person name="Floudas D."/>
            <person name="Copeland A."/>
            <person name="Barry K.W."/>
            <person name="Cichocki N."/>
            <person name="Veneault-Fourrey C."/>
            <person name="LaButti K."/>
            <person name="Lindquist E.A."/>
            <person name="Lipzen A."/>
            <person name="Lundell T."/>
            <person name="Morin E."/>
            <person name="Murat C."/>
            <person name="Riley R."/>
            <person name="Ohm R."/>
            <person name="Sun H."/>
            <person name="Tunlid A."/>
            <person name="Henrissat B."/>
            <person name="Grigoriev I.V."/>
            <person name="Hibbett D.S."/>
            <person name="Martin F."/>
        </authorList>
    </citation>
    <scope>NUCLEOTIDE SEQUENCE [LARGE SCALE GENOMIC DNA]</scope>
    <source>
        <strain evidence="1 2">Koide BX008</strain>
    </source>
</reference>
<dbReference type="AlphaFoldDB" id="A0A0C2XIC3"/>
<organism evidence="1 2">
    <name type="scientific">Amanita muscaria (strain Koide BX008)</name>
    <dbReference type="NCBI Taxonomy" id="946122"/>
    <lineage>
        <taxon>Eukaryota</taxon>
        <taxon>Fungi</taxon>
        <taxon>Dikarya</taxon>
        <taxon>Basidiomycota</taxon>
        <taxon>Agaricomycotina</taxon>
        <taxon>Agaricomycetes</taxon>
        <taxon>Agaricomycetidae</taxon>
        <taxon>Agaricales</taxon>
        <taxon>Pluteineae</taxon>
        <taxon>Amanitaceae</taxon>
        <taxon>Amanita</taxon>
    </lineage>
</organism>
<proteinExistence type="predicted"/>
<evidence type="ECO:0000313" key="1">
    <source>
        <dbReference type="EMBL" id="KIL69221.1"/>
    </source>
</evidence>
<protein>
    <submittedName>
        <fullName evidence="1">Uncharacterized protein</fullName>
    </submittedName>
</protein>